<name>A0ABZ0IRL6_9BACT</name>
<dbReference type="PANTHER" id="PTHR24421">
    <property type="entry name" value="NITRATE/NITRITE SENSOR PROTEIN NARX-RELATED"/>
    <property type="match status" value="1"/>
</dbReference>
<dbReference type="InterPro" id="IPR050482">
    <property type="entry name" value="Sensor_HK_TwoCompSys"/>
</dbReference>
<dbReference type="Pfam" id="PF07730">
    <property type="entry name" value="HisKA_3"/>
    <property type="match status" value="1"/>
</dbReference>
<evidence type="ECO:0000256" key="11">
    <source>
        <dbReference type="SAM" id="Phobius"/>
    </source>
</evidence>
<dbReference type="Pfam" id="PF13424">
    <property type="entry name" value="TPR_12"/>
    <property type="match status" value="3"/>
</dbReference>
<keyword evidence="8" id="KW-0902">Two-component regulatory system</keyword>
<dbReference type="Pfam" id="PF13374">
    <property type="entry name" value="TPR_10"/>
    <property type="match status" value="1"/>
</dbReference>
<sequence length="738" mass="82722">MRRQLIILIISISFSPTIPLSAKNQTLTPLDSLKAALSQASSAEVKSDLYNSLFIETIKFSPDEAKNYAQLQINLAGKESLNKGLAQGLNNLSVYYNSQGKLDSASYFIEQTILAYQKTKDLSGLGGAYLNLGNLNRQSGDFPSAISAYKKASSYFSQAGETSKYASAINGVGNAKRNLGELDSALFFYKTALDVTDTATLQAIAFMNIGNVLAQKGEYEEAVVYHLKSVKIKEELNDRRGLMSSYINMGVIYSRLEQFDKSEASYHKAIKEAEAMGIKQSMAMAYNNIGTNKARQKDFDSAAFYFKKSLDIRKTLGNRMEIGMSENNLGNVYRDLGNLDSALHYHELALQSKLEANDKYGIPSAYYNIGSILSLLGRAEAEEYILKGYDMAREVSPVLEEEAAKTLFDHYQARKNYKAALDIQTRLIALKDTLRSEETKKRIEELEKKYESEKKDNEIALLAKDNELQAQKIAQTETERIIYIISVIFIIGWGIGFFYLQRKKHQADLFLAEKEKLVFDQKIKQLLKESEITRIESLLKGQEEERKRMARELHDGLGGMLAALKISLQSDVKGGSANNRAVMLAEKSADEVRKISHNLMAGALQKYGLVEALKDLSRQVEESTNLKLNFYCDRDEYTLNPEAETHLFRMLQEIISNCLKHAKASELSIQIHQEDDTIHITTEDDGVGFDPNKVMNGIGTDNIRDRAEALHAKLSVESSKGRGCTYFIEVPIVVNQLT</sequence>
<feature type="domain" description="Histidine kinase" evidence="12">
    <location>
        <begin position="548"/>
        <end position="734"/>
    </location>
</feature>
<evidence type="ECO:0000256" key="3">
    <source>
        <dbReference type="ARBA" id="ARBA00022553"/>
    </source>
</evidence>
<dbReference type="SUPFAM" id="SSF48452">
    <property type="entry name" value="TPR-like"/>
    <property type="match status" value="2"/>
</dbReference>
<evidence type="ECO:0000256" key="9">
    <source>
        <dbReference type="PROSITE-ProRule" id="PRU00339"/>
    </source>
</evidence>
<evidence type="ECO:0000259" key="12">
    <source>
        <dbReference type="PROSITE" id="PS50109"/>
    </source>
</evidence>
<keyword evidence="4" id="KW-0808">Transferase</keyword>
<proteinExistence type="predicted"/>
<keyword evidence="10" id="KW-0175">Coiled coil</keyword>
<dbReference type="EC" id="2.7.13.3" evidence="2"/>
<dbReference type="SUPFAM" id="SSF55874">
    <property type="entry name" value="ATPase domain of HSP90 chaperone/DNA topoisomerase II/histidine kinase"/>
    <property type="match status" value="1"/>
</dbReference>
<keyword evidence="11" id="KW-0472">Membrane</keyword>
<dbReference type="Gene3D" id="1.20.5.1930">
    <property type="match status" value="1"/>
</dbReference>
<dbReference type="Proteomes" id="UP001302349">
    <property type="component" value="Chromosome"/>
</dbReference>
<dbReference type="Pfam" id="PF02518">
    <property type="entry name" value="HATPase_c"/>
    <property type="match status" value="1"/>
</dbReference>
<keyword evidence="9" id="KW-0802">TPR repeat</keyword>
<keyword evidence="5" id="KW-0547">Nucleotide-binding</keyword>
<feature type="repeat" description="TPR" evidence="9">
    <location>
        <begin position="203"/>
        <end position="236"/>
    </location>
</feature>
<evidence type="ECO:0000256" key="2">
    <source>
        <dbReference type="ARBA" id="ARBA00012438"/>
    </source>
</evidence>
<dbReference type="Gene3D" id="3.30.565.10">
    <property type="entry name" value="Histidine kinase-like ATPase, C-terminal domain"/>
    <property type="match status" value="1"/>
</dbReference>
<reference evidence="13 14" key="1">
    <citation type="journal article" date="2023" name="Microbiol. Resour. Announc.">
        <title>Complete Genome Sequence of Imperialibacter roseus strain P4T.</title>
        <authorList>
            <person name="Tizabi D.R."/>
            <person name="Bachvaroff T."/>
            <person name="Hill R.T."/>
        </authorList>
    </citation>
    <scope>NUCLEOTIDE SEQUENCE [LARGE SCALE GENOMIC DNA]</scope>
    <source>
        <strain evidence="13 14">P4T</strain>
    </source>
</reference>
<dbReference type="PANTHER" id="PTHR24421:SF10">
    <property type="entry name" value="NITRATE_NITRITE SENSOR PROTEIN NARQ"/>
    <property type="match status" value="1"/>
</dbReference>
<evidence type="ECO:0000256" key="5">
    <source>
        <dbReference type="ARBA" id="ARBA00022741"/>
    </source>
</evidence>
<dbReference type="InterPro" id="IPR005467">
    <property type="entry name" value="His_kinase_dom"/>
</dbReference>
<dbReference type="InterPro" id="IPR003594">
    <property type="entry name" value="HATPase_dom"/>
</dbReference>
<dbReference type="InterPro" id="IPR036890">
    <property type="entry name" value="HATPase_C_sf"/>
</dbReference>
<dbReference type="InterPro" id="IPR011712">
    <property type="entry name" value="Sig_transdc_His_kin_sub3_dim/P"/>
</dbReference>
<feature type="coiled-coil region" evidence="10">
    <location>
        <begin position="436"/>
        <end position="463"/>
    </location>
</feature>
<dbReference type="InterPro" id="IPR011990">
    <property type="entry name" value="TPR-like_helical_dom_sf"/>
</dbReference>
<keyword evidence="11" id="KW-1133">Transmembrane helix</keyword>
<evidence type="ECO:0000256" key="4">
    <source>
        <dbReference type="ARBA" id="ARBA00022679"/>
    </source>
</evidence>
<evidence type="ECO:0000256" key="6">
    <source>
        <dbReference type="ARBA" id="ARBA00022777"/>
    </source>
</evidence>
<protein>
    <recommendedName>
        <fullName evidence="2">histidine kinase</fullName>
        <ecNumber evidence="2">2.7.13.3</ecNumber>
    </recommendedName>
</protein>
<evidence type="ECO:0000313" key="14">
    <source>
        <dbReference type="Proteomes" id="UP001302349"/>
    </source>
</evidence>
<organism evidence="13 14">
    <name type="scientific">Imperialibacter roseus</name>
    <dbReference type="NCBI Taxonomy" id="1324217"/>
    <lineage>
        <taxon>Bacteria</taxon>
        <taxon>Pseudomonadati</taxon>
        <taxon>Bacteroidota</taxon>
        <taxon>Cytophagia</taxon>
        <taxon>Cytophagales</taxon>
        <taxon>Flammeovirgaceae</taxon>
        <taxon>Imperialibacter</taxon>
    </lineage>
</organism>
<dbReference type="CDD" id="cd16917">
    <property type="entry name" value="HATPase_UhpB-NarQ-NarX-like"/>
    <property type="match status" value="1"/>
</dbReference>
<keyword evidence="3" id="KW-0597">Phosphoprotein</keyword>
<keyword evidence="7" id="KW-0067">ATP-binding</keyword>
<keyword evidence="6 13" id="KW-0418">Kinase</keyword>
<evidence type="ECO:0000256" key="10">
    <source>
        <dbReference type="SAM" id="Coils"/>
    </source>
</evidence>
<dbReference type="SMART" id="SM00387">
    <property type="entry name" value="HATPase_c"/>
    <property type="match status" value="1"/>
</dbReference>
<gene>
    <name evidence="13" type="ORF">RT717_03545</name>
</gene>
<comment type="catalytic activity">
    <reaction evidence="1">
        <text>ATP + protein L-histidine = ADP + protein N-phospho-L-histidine.</text>
        <dbReference type="EC" id="2.7.13.3"/>
    </reaction>
</comment>
<feature type="repeat" description="TPR" evidence="9">
    <location>
        <begin position="283"/>
        <end position="316"/>
    </location>
</feature>
<feature type="repeat" description="TPR" evidence="9">
    <location>
        <begin position="243"/>
        <end position="276"/>
    </location>
</feature>
<evidence type="ECO:0000256" key="8">
    <source>
        <dbReference type="ARBA" id="ARBA00023012"/>
    </source>
</evidence>
<evidence type="ECO:0000256" key="1">
    <source>
        <dbReference type="ARBA" id="ARBA00000085"/>
    </source>
</evidence>
<keyword evidence="14" id="KW-1185">Reference proteome</keyword>
<dbReference type="InterPro" id="IPR019734">
    <property type="entry name" value="TPR_rpt"/>
</dbReference>
<accession>A0ABZ0IRL6</accession>
<feature type="transmembrane region" description="Helical" evidence="11">
    <location>
        <begin position="481"/>
        <end position="500"/>
    </location>
</feature>
<evidence type="ECO:0000256" key="7">
    <source>
        <dbReference type="ARBA" id="ARBA00022840"/>
    </source>
</evidence>
<dbReference type="SMART" id="SM00028">
    <property type="entry name" value="TPR"/>
    <property type="match status" value="8"/>
</dbReference>
<keyword evidence="11" id="KW-0812">Transmembrane</keyword>
<dbReference type="RefSeq" id="WP_317490360.1">
    <property type="nucleotide sequence ID" value="NZ_CP136051.1"/>
</dbReference>
<evidence type="ECO:0000313" key="13">
    <source>
        <dbReference type="EMBL" id="WOK07697.1"/>
    </source>
</evidence>
<dbReference type="PROSITE" id="PS50005">
    <property type="entry name" value="TPR"/>
    <property type="match status" value="3"/>
</dbReference>
<dbReference type="PROSITE" id="PS50109">
    <property type="entry name" value="HIS_KIN"/>
    <property type="match status" value="1"/>
</dbReference>
<dbReference type="EMBL" id="CP136051">
    <property type="protein sequence ID" value="WOK07697.1"/>
    <property type="molecule type" value="Genomic_DNA"/>
</dbReference>
<dbReference type="GO" id="GO:0016301">
    <property type="term" value="F:kinase activity"/>
    <property type="evidence" value="ECO:0007669"/>
    <property type="project" value="UniProtKB-KW"/>
</dbReference>
<dbReference type="Gene3D" id="1.25.40.10">
    <property type="entry name" value="Tetratricopeptide repeat domain"/>
    <property type="match status" value="2"/>
</dbReference>